<protein>
    <submittedName>
        <fullName evidence="2">Uncharacterized protein</fullName>
    </submittedName>
</protein>
<proteinExistence type="predicted"/>
<dbReference type="EMBL" id="AZHD01000005">
    <property type="protein sequence ID" value="OAA63325.1"/>
    <property type="molecule type" value="Genomic_DNA"/>
</dbReference>
<dbReference type="AlphaFoldDB" id="A0A167W4E0"/>
<feature type="region of interest" description="Disordered" evidence="1">
    <location>
        <begin position="1"/>
        <end position="40"/>
    </location>
</feature>
<evidence type="ECO:0000313" key="2">
    <source>
        <dbReference type="EMBL" id="OAA63325.1"/>
    </source>
</evidence>
<reference evidence="2 3" key="1">
    <citation type="journal article" date="2016" name="Genome Biol. Evol.">
        <title>Divergent and convergent evolution of fungal pathogenicity.</title>
        <authorList>
            <person name="Shang Y."/>
            <person name="Xiao G."/>
            <person name="Zheng P."/>
            <person name="Cen K."/>
            <person name="Zhan S."/>
            <person name="Wang C."/>
        </authorList>
    </citation>
    <scope>NUCLEOTIDE SEQUENCE [LARGE SCALE GENOMIC DNA]</scope>
    <source>
        <strain evidence="2 3">RCEF 264</strain>
    </source>
</reference>
<evidence type="ECO:0000256" key="1">
    <source>
        <dbReference type="SAM" id="MobiDB-lite"/>
    </source>
</evidence>
<feature type="region of interest" description="Disordered" evidence="1">
    <location>
        <begin position="63"/>
        <end position="99"/>
    </location>
</feature>
<accession>A0A167W4E0</accession>
<name>A0A167W4E0_9HYPO</name>
<organism evidence="2 3">
    <name type="scientific">Niveomyces insectorum RCEF 264</name>
    <dbReference type="NCBI Taxonomy" id="1081102"/>
    <lineage>
        <taxon>Eukaryota</taxon>
        <taxon>Fungi</taxon>
        <taxon>Dikarya</taxon>
        <taxon>Ascomycota</taxon>
        <taxon>Pezizomycotina</taxon>
        <taxon>Sordariomycetes</taxon>
        <taxon>Hypocreomycetidae</taxon>
        <taxon>Hypocreales</taxon>
        <taxon>Cordycipitaceae</taxon>
        <taxon>Niveomyces</taxon>
    </lineage>
</organism>
<sequence length="178" mass="19306">MEPSNPTAARLRTITATASTPSPAPTPTRLRATVELATRPAVDVLEGDNRDDIVDEDIYRASDINANDGGGNDDGGRDTDGNEDNNVGGGEDNNNQSGVIFDSAKARAGRERRLFASSRNTVDTAARLLRLEPGDRLYDVWTERVVTFVTDIRSISTAEGLSAQRVERRVAYLTPMLE</sequence>
<evidence type="ECO:0000313" key="3">
    <source>
        <dbReference type="Proteomes" id="UP000076874"/>
    </source>
</evidence>
<gene>
    <name evidence="2" type="ORF">SPI_03488</name>
</gene>
<feature type="compositionally biased region" description="Low complexity" evidence="1">
    <location>
        <begin position="7"/>
        <end position="33"/>
    </location>
</feature>
<comment type="caution">
    <text evidence="2">The sequence shown here is derived from an EMBL/GenBank/DDBJ whole genome shotgun (WGS) entry which is preliminary data.</text>
</comment>
<dbReference type="Proteomes" id="UP000076874">
    <property type="component" value="Unassembled WGS sequence"/>
</dbReference>
<dbReference type="STRING" id="1081102.A0A167W4E0"/>
<keyword evidence="3" id="KW-1185">Reference proteome</keyword>